<dbReference type="Proteomes" id="UP000824120">
    <property type="component" value="Chromosome 11"/>
</dbReference>
<comment type="caution">
    <text evidence="1">The sequence shown here is derived from an EMBL/GenBank/DDBJ whole genome shotgun (WGS) entry which is preliminary data.</text>
</comment>
<sequence length="101" mass="12134">MQFRKYQFFIAKRISYIISWSFDILKFEKIKYLRKTVKIKGWVPAVRNDKLISSSSPWRDFNNYKEKLKITLEEALLISHDESRNKDMLDLQGIAQAYLLN</sequence>
<accession>A0A9J5WMD2</accession>
<protein>
    <submittedName>
        <fullName evidence="1">Uncharacterized protein</fullName>
    </submittedName>
</protein>
<dbReference type="AlphaFoldDB" id="A0A9J5WMD2"/>
<reference evidence="1 2" key="1">
    <citation type="submission" date="2020-09" db="EMBL/GenBank/DDBJ databases">
        <title>De no assembly of potato wild relative species, Solanum commersonii.</title>
        <authorList>
            <person name="Cho K."/>
        </authorList>
    </citation>
    <scope>NUCLEOTIDE SEQUENCE [LARGE SCALE GENOMIC DNA]</scope>
    <source>
        <strain evidence="1">LZ3.2</strain>
        <tissue evidence="1">Leaf</tissue>
    </source>
</reference>
<gene>
    <name evidence="1" type="ORF">H5410_056816</name>
</gene>
<keyword evidence="2" id="KW-1185">Reference proteome</keyword>
<proteinExistence type="predicted"/>
<name>A0A9J5WMD2_SOLCO</name>
<organism evidence="1 2">
    <name type="scientific">Solanum commersonii</name>
    <name type="common">Commerson's wild potato</name>
    <name type="synonym">Commerson's nightshade</name>
    <dbReference type="NCBI Taxonomy" id="4109"/>
    <lineage>
        <taxon>Eukaryota</taxon>
        <taxon>Viridiplantae</taxon>
        <taxon>Streptophyta</taxon>
        <taxon>Embryophyta</taxon>
        <taxon>Tracheophyta</taxon>
        <taxon>Spermatophyta</taxon>
        <taxon>Magnoliopsida</taxon>
        <taxon>eudicotyledons</taxon>
        <taxon>Gunneridae</taxon>
        <taxon>Pentapetalae</taxon>
        <taxon>asterids</taxon>
        <taxon>lamiids</taxon>
        <taxon>Solanales</taxon>
        <taxon>Solanaceae</taxon>
        <taxon>Solanoideae</taxon>
        <taxon>Solaneae</taxon>
        <taxon>Solanum</taxon>
    </lineage>
</organism>
<evidence type="ECO:0000313" key="2">
    <source>
        <dbReference type="Proteomes" id="UP000824120"/>
    </source>
</evidence>
<evidence type="ECO:0000313" key="1">
    <source>
        <dbReference type="EMBL" id="KAG5576682.1"/>
    </source>
</evidence>
<dbReference type="EMBL" id="JACXVP010000011">
    <property type="protein sequence ID" value="KAG5576682.1"/>
    <property type="molecule type" value="Genomic_DNA"/>
</dbReference>